<sequence length="102" mass="11091">MWASDRSIHIVLDGAVIRTRPSRLSEYDLRDLLGRGARIAGPEPARGAATIDMLTTSAVIEIARTVSRDGGVRPKGRRQVYDEPDRSPPRGASLQAVLPRSS</sequence>
<gene>
    <name evidence="2" type="ORF">MARA_01500</name>
</gene>
<dbReference type="Proteomes" id="UP000467428">
    <property type="component" value="Plasmid pJCM18538"/>
</dbReference>
<dbReference type="AlphaFoldDB" id="A0A7I7RR71"/>
<keyword evidence="2" id="KW-0614">Plasmid</keyword>
<reference evidence="2 3" key="1">
    <citation type="journal article" date="2019" name="Emerg. Microbes Infect.">
        <title>Comprehensive subspecies identification of 175 nontuberculous mycobacteria species based on 7547 genomic profiles.</title>
        <authorList>
            <person name="Matsumoto Y."/>
            <person name="Kinjo T."/>
            <person name="Motooka D."/>
            <person name="Nabeya D."/>
            <person name="Jung N."/>
            <person name="Uechi K."/>
            <person name="Horii T."/>
            <person name="Iida T."/>
            <person name="Fujita J."/>
            <person name="Nakamura S."/>
        </authorList>
    </citation>
    <scope>NUCLEOTIDE SEQUENCE [LARGE SCALE GENOMIC DNA]</scope>
    <source>
        <strain evidence="2 3">JCM 18538</strain>
        <plasmid evidence="2">pJCM18538</plasmid>
    </source>
</reference>
<feature type="region of interest" description="Disordered" evidence="1">
    <location>
        <begin position="69"/>
        <end position="102"/>
    </location>
</feature>
<dbReference type="KEGG" id="marz:MARA_01500"/>
<evidence type="ECO:0000313" key="2">
    <source>
        <dbReference type="EMBL" id="BBY46720.1"/>
    </source>
</evidence>
<dbReference type="EMBL" id="AP022592">
    <property type="protein sequence ID" value="BBY46720.1"/>
    <property type="molecule type" value="Genomic_DNA"/>
</dbReference>
<keyword evidence="3" id="KW-1185">Reference proteome</keyword>
<evidence type="ECO:0000256" key="1">
    <source>
        <dbReference type="SAM" id="MobiDB-lite"/>
    </source>
</evidence>
<name>A0A7I7RR71_9MYCO</name>
<proteinExistence type="predicted"/>
<organism evidence="2 3">
    <name type="scientific">Mycolicibacterium arabiense</name>
    <dbReference type="NCBI Taxonomy" id="1286181"/>
    <lineage>
        <taxon>Bacteria</taxon>
        <taxon>Bacillati</taxon>
        <taxon>Actinomycetota</taxon>
        <taxon>Actinomycetes</taxon>
        <taxon>Mycobacteriales</taxon>
        <taxon>Mycobacteriaceae</taxon>
        <taxon>Mycolicibacterium</taxon>
    </lineage>
</organism>
<protein>
    <submittedName>
        <fullName evidence="2">Uncharacterized protein</fullName>
    </submittedName>
</protein>
<evidence type="ECO:0000313" key="3">
    <source>
        <dbReference type="Proteomes" id="UP000467428"/>
    </source>
</evidence>
<geneLocation type="plasmid" evidence="2">
    <name>pJCM18538</name>
</geneLocation>
<feature type="compositionally biased region" description="Basic and acidic residues" evidence="1">
    <location>
        <begin position="79"/>
        <end position="88"/>
    </location>
</feature>
<accession>A0A7I7RR71</accession>